<dbReference type="PANTHER" id="PTHR30461:SF23">
    <property type="entry name" value="DNA RECOMBINASE-RELATED"/>
    <property type="match status" value="1"/>
</dbReference>
<reference evidence="5" key="1">
    <citation type="submission" date="2018-02" db="EMBL/GenBank/DDBJ databases">
        <title>Genome sequence of Desulfocucumis palustris strain NAW-5.</title>
        <authorList>
            <person name="Watanabe M."/>
            <person name="Kojima H."/>
            <person name="Fukui M."/>
        </authorList>
    </citation>
    <scope>NUCLEOTIDE SEQUENCE [LARGE SCALE GENOMIC DNA]</scope>
    <source>
        <strain evidence="5">NAW-5</strain>
    </source>
</reference>
<keyword evidence="5" id="KW-1185">Reference proteome</keyword>
<dbReference type="GO" id="GO:0003677">
    <property type="term" value="F:DNA binding"/>
    <property type="evidence" value="ECO:0007669"/>
    <property type="project" value="InterPro"/>
</dbReference>
<evidence type="ECO:0000259" key="3">
    <source>
        <dbReference type="PROSITE" id="PS51737"/>
    </source>
</evidence>
<evidence type="ECO:0000259" key="2">
    <source>
        <dbReference type="PROSITE" id="PS51736"/>
    </source>
</evidence>
<dbReference type="SUPFAM" id="SSF53041">
    <property type="entry name" value="Resolvase-like"/>
    <property type="match status" value="1"/>
</dbReference>
<dbReference type="PANTHER" id="PTHR30461">
    <property type="entry name" value="DNA-INVERTASE FROM LAMBDOID PROPHAGE"/>
    <property type="match status" value="1"/>
</dbReference>
<dbReference type="RefSeq" id="WP_104371122.1">
    <property type="nucleotide sequence ID" value="NZ_BFAV01000045.1"/>
</dbReference>
<organism evidence="4 5">
    <name type="scientific">Desulfocucumis palustris</name>
    <dbReference type="NCBI Taxonomy" id="1898651"/>
    <lineage>
        <taxon>Bacteria</taxon>
        <taxon>Bacillati</taxon>
        <taxon>Bacillota</taxon>
        <taxon>Clostridia</taxon>
        <taxon>Eubacteriales</taxon>
        <taxon>Desulfocucumaceae</taxon>
        <taxon>Desulfocucumis</taxon>
    </lineage>
</organism>
<dbReference type="InterPro" id="IPR036162">
    <property type="entry name" value="Resolvase-like_N_sf"/>
</dbReference>
<feature type="domain" description="Resolvase/invertase-type recombinase catalytic" evidence="2">
    <location>
        <begin position="13"/>
        <end position="159"/>
    </location>
</feature>
<dbReference type="PROSITE" id="PS51737">
    <property type="entry name" value="RECOMBINASE_DNA_BIND"/>
    <property type="match status" value="1"/>
</dbReference>
<evidence type="ECO:0000256" key="1">
    <source>
        <dbReference type="SAM" id="Coils"/>
    </source>
</evidence>
<dbReference type="OrthoDB" id="1094757at2"/>
<evidence type="ECO:0000313" key="4">
    <source>
        <dbReference type="EMBL" id="GBF32616.1"/>
    </source>
</evidence>
<proteinExistence type="predicted"/>
<dbReference type="InterPro" id="IPR038109">
    <property type="entry name" value="DNA_bind_recomb_sf"/>
</dbReference>
<gene>
    <name evidence="4" type="ORF">DCCM_0812</name>
</gene>
<protein>
    <submittedName>
        <fullName evidence="4">Site-specific recombinase</fullName>
    </submittedName>
</protein>
<name>A0A2L2XEE4_9FIRM</name>
<sequence length="522" mass="58981">MKKEKRKLTEPDVAAAYIRISTDEDLQKWSLGGQEKELVELAARHGYKIYKIYRDAISGSKSARPGLDQLRDHMSAGKFSVILVVDQDRLSRMEPIDWELLKSEIREFRVKLVTPVQTIDFSDEDNELVSDVFNLFARHQRRKLKKAMMRGRAEAVANGSWFGKAPYGRKKIKNSRGKALVAVDPETGPVVQQIFAMYAEGNGSGIIAKELNRLGVPSPEGSFWDTCAVIRVISHPVHRGDLRRCENGRDIHIKSAFEPTVPVELFDRCQKILMRRKNGRTWQRLNVVTGLAAGVLVCAGCGKKLQVVPISSRYGNKRYGYYYYRHRVRGRNTTMSKPGCVAVHRVEPVDAGIIEAIKIIGSSPAVAGKLIGFKNTGKERKGLLSRLERLNKSEKQLALKKEKLLKLFLEDDWDRDMLNKKKKAIESEMKNIFNEIENVQSRLNLLAGVKLDTGTVADYLAALVNLDGEMSRLQQRRLIQALIPRVEVTLNGDMRIFPLITVDGVNNAGSKNFYRQYCARGI</sequence>
<dbReference type="Pfam" id="PF07508">
    <property type="entry name" value="Recombinase"/>
    <property type="match status" value="1"/>
</dbReference>
<feature type="coiled-coil region" evidence="1">
    <location>
        <begin position="387"/>
        <end position="476"/>
    </location>
</feature>
<dbReference type="GO" id="GO:0000150">
    <property type="term" value="F:DNA strand exchange activity"/>
    <property type="evidence" value="ECO:0007669"/>
    <property type="project" value="InterPro"/>
</dbReference>
<dbReference type="EMBL" id="BFAV01000045">
    <property type="protein sequence ID" value="GBF32616.1"/>
    <property type="molecule type" value="Genomic_DNA"/>
</dbReference>
<comment type="caution">
    <text evidence="4">The sequence shown here is derived from an EMBL/GenBank/DDBJ whole genome shotgun (WGS) entry which is preliminary data.</text>
</comment>
<evidence type="ECO:0000313" key="5">
    <source>
        <dbReference type="Proteomes" id="UP000239549"/>
    </source>
</evidence>
<dbReference type="SMART" id="SM00857">
    <property type="entry name" value="Resolvase"/>
    <property type="match status" value="1"/>
</dbReference>
<dbReference type="InterPro" id="IPR050639">
    <property type="entry name" value="SSR_resolvase"/>
</dbReference>
<dbReference type="InterPro" id="IPR006119">
    <property type="entry name" value="Resolv_N"/>
</dbReference>
<dbReference type="CDD" id="cd00338">
    <property type="entry name" value="Ser_Recombinase"/>
    <property type="match status" value="1"/>
</dbReference>
<dbReference type="AlphaFoldDB" id="A0A2L2XEE4"/>
<feature type="domain" description="Recombinase" evidence="3">
    <location>
        <begin position="166"/>
        <end position="279"/>
    </location>
</feature>
<dbReference type="PROSITE" id="PS51736">
    <property type="entry name" value="RECOMBINASES_3"/>
    <property type="match status" value="1"/>
</dbReference>
<dbReference type="Gene3D" id="3.90.1750.20">
    <property type="entry name" value="Putative Large Serine Recombinase, Chain B, Domain 2"/>
    <property type="match status" value="1"/>
</dbReference>
<keyword evidence="1" id="KW-0175">Coiled coil</keyword>
<accession>A0A2L2XEE4</accession>
<dbReference type="InterPro" id="IPR011109">
    <property type="entry name" value="DNA_bind_recombinase_dom"/>
</dbReference>
<dbReference type="Proteomes" id="UP000239549">
    <property type="component" value="Unassembled WGS sequence"/>
</dbReference>
<dbReference type="Pfam" id="PF00239">
    <property type="entry name" value="Resolvase"/>
    <property type="match status" value="1"/>
</dbReference>
<dbReference type="Gene3D" id="3.40.50.1390">
    <property type="entry name" value="Resolvase, N-terminal catalytic domain"/>
    <property type="match status" value="1"/>
</dbReference>